<comment type="subcellular location">
    <subcellularLocation>
        <location evidence="20">Nucleus</location>
    </subcellularLocation>
    <subcellularLocation>
        <location evidence="20">Chromosome</location>
    </subcellularLocation>
</comment>
<accession>K0K6Q9</accession>
<dbReference type="FunFam" id="3.40.50.300:FF:000789">
    <property type="entry name" value="DNA replication ATP-dependent helicase/nuclease DNA2"/>
    <property type="match status" value="1"/>
</dbReference>
<dbReference type="FunFam" id="3.40.50.300:FF:001170">
    <property type="entry name" value="DNA replication helicase Dna2"/>
    <property type="match status" value="1"/>
</dbReference>
<keyword evidence="18 20" id="KW-0511">Multifunctional enzyme</keyword>
<dbReference type="EC" id="3.1.-.-" evidence="20"/>
<keyword evidence="12 20" id="KW-0067">ATP-binding</keyword>
<protein>
    <recommendedName>
        <fullName evidence="20">DNA replication ATP-dependent helicase/nuclease</fullName>
        <ecNumber evidence="20">3.1.-.-</ecNumber>
        <ecNumber evidence="20">3.6.4.12</ecNumber>
    </recommendedName>
</protein>
<comment type="function">
    <text evidence="20">Key enzyme involved in DNA replication and DNA repair. Involved in Okazaki fragments processing by cleaving long flaps that escape FEN1: flaps that are longer than 27 nucleotides are coated by replication protein A complex (RPA), leading to recruit DNA2 which cleaves the flap until it is too short to bind RPA and becomes a substrate for FEN1. Also involved in 5'-end resection of DNA during double-strand break (DSB) repair by mediating the cleavage of 5'-ssDNA.</text>
</comment>
<evidence type="ECO:0000256" key="4">
    <source>
        <dbReference type="ARBA" id="ARBA00022705"/>
    </source>
</evidence>
<dbReference type="Proteomes" id="UP000009328">
    <property type="component" value="Unassembled WGS sequence"/>
</dbReference>
<evidence type="ECO:0000256" key="14">
    <source>
        <dbReference type="ARBA" id="ARBA00023014"/>
    </source>
</evidence>
<dbReference type="PANTHER" id="PTHR10887:SF433">
    <property type="entry name" value="DNA REPLICATION ATP-DEPENDENT HELICASE_NUCLEASE DNA2"/>
    <property type="match status" value="1"/>
</dbReference>
<comment type="caution">
    <text evidence="27">The sequence shown here is derived from an EMBL/GenBank/DDBJ whole genome shotgun (WGS) entry which is preliminary data.</text>
</comment>
<dbReference type="GO" id="GO:0003677">
    <property type="term" value="F:DNA binding"/>
    <property type="evidence" value="ECO:0007669"/>
    <property type="project" value="UniProtKB-UniRule"/>
</dbReference>
<dbReference type="GO" id="GO:0051539">
    <property type="term" value="F:4 iron, 4 sulfur cluster binding"/>
    <property type="evidence" value="ECO:0007669"/>
    <property type="project" value="UniProtKB-UniRule"/>
</dbReference>
<evidence type="ECO:0000259" key="22">
    <source>
        <dbReference type="Pfam" id="PF01930"/>
    </source>
</evidence>
<dbReference type="InterPro" id="IPR048459">
    <property type="entry name" value="DNA2_Rift"/>
</dbReference>
<evidence type="ECO:0000259" key="25">
    <source>
        <dbReference type="Pfam" id="PF13087"/>
    </source>
</evidence>
<feature type="compositionally biased region" description="Low complexity" evidence="21">
    <location>
        <begin position="1429"/>
        <end position="1443"/>
    </location>
</feature>
<dbReference type="GO" id="GO:0033567">
    <property type="term" value="P:DNA replication, Okazaki fragment processing"/>
    <property type="evidence" value="ECO:0007669"/>
    <property type="project" value="UniProtKB-UniRule"/>
</dbReference>
<keyword evidence="10 20" id="KW-0378">Hydrolase</keyword>
<evidence type="ECO:0000256" key="20">
    <source>
        <dbReference type="RuleBase" id="RU367041"/>
    </source>
</evidence>
<name>K0K6Q9_WICCF</name>
<evidence type="ECO:0000313" key="27">
    <source>
        <dbReference type="EMBL" id="CCH40600.1"/>
    </source>
</evidence>
<dbReference type="GO" id="GO:0071932">
    <property type="term" value="P:replication fork reversal"/>
    <property type="evidence" value="ECO:0007669"/>
    <property type="project" value="TreeGrafter"/>
</dbReference>
<evidence type="ECO:0000256" key="15">
    <source>
        <dbReference type="ARBA" id="ARBA00023125"/>
    </source>
</evidence>
<dbReference type="GO" id="GO:0005634">
    <property type="term" value="C:nucleus"/>
    <property type="evidence" value="ECO:0007669"/>
    <property type="project" value="UniProtKB-SubCell"/>
</dbReference>
<dbReference type="Pfam" id="PF01930">
    <property type="entry name" value="Cas_Cas4"/>
    <property type="match status" value="1"/>
</dbReference>
<dbReference type="GO" id="GO:0017108">
    <property type="term" value="F:5'-flap endonuclease activity"/>
    <property type="evidence" value="ECO:0007669"/>
    <property type="project" value="UniProtKB-UniRule"/>
</dbReference>
<keyword evidence="13 20" id="KW-0408">Iron</keyword>
<organism evidence="27 28">
    <name type="scientific">Wickerhamomyces ciferrii (strain ATCC 14091 / BCRC 22168 / CBS 111 / JCM 3599 / NBRC 0793 / NRRL Y-1031 F-60-10)</name>
    <name type="common">Yeast</name>
    <name type="synonym">Pichia ciferrii</name>
    <dbReference type="NCBI Taxonomy" id="1206466"/>
    <lineage>
        <taxon>Eukaryota</taxon>
        <taxon>Fungi</taxon>
        <taxon>Dikarya</taxon>
        <taxon>Ascomycota</taxon>
        <taxon>Saccharomycotina</taxon>
        <taxon>Saccharomycetes</taxon>
        <taxon>Phaffomycetales</taxon>
        <taxon>Wickerhamomycetaceae</taxon>
        <taxon>Wickerhamomyces</taxon>
    </lineage>
</organism>
<dbReference type="Pfam" id="PF13087">
    <property type="entry name" value="AAA_12"/>
    <property type="match status" value="1"/>
</dbReference>
<evidence type="ECO:0000256" key="21">
    <source>
        <dbReference type="SAM" id="MobiDB-lite"/>
    </source>
</evidence>
<reference evidence="27 28" key="1">
    <citation type="journal article" date="2012" name="Eukaryot. Cell">
        <title>Draft genome sequence of Wickerhamomyces ciferrii NRRL Y-1031 F-60-10.</title>
        <authorList>
            <person name="Schneider J."/>
            <person name="Andrea H."/>
            <person name="Blom J."/>
            <person name="Jaenicke S."/>
            <person name="Ruckert C."/>
            <person name="Schorsch C."/>
            <person name="Szczepanowski R."/>
            <person name="Farwick M."/>
            <person name="Goesmann A."/>
            <person name="Puhler A."/>
            <person name="Schaffer S."/>
            <person name="Tauch A."/>
            <person name="Kohler T."/>
            <person name="Brinkrolf K."/>
        </authorList>
    </citation>
    <scope>NUCLEOTIDE SEQUENCE [LARGE SCALE GENOMIC DNA]</scope>
    <source>
        <strain evidence="28">ATCC 14091 / BCRC 22168 / CBS 111 / JCM 3599 / NBRC 0793 / NRRL Y-1031 F-60-10</strain>
    </source>
</reference>
<evidence type="ECO:0000256" key="18">
    <source>
        <dbReference type="ARBA" id="ARBA00023268"/>
    </source>
</evidence>
<dbReference type="Gene3D" id="3.40.50.300">
    <property type="entry name" value="P-loop containing nucleotide triphosphate hydrolases"/>
    <property type="match status" value="2"/>
</dbReference>
<dbReference type="InterPro" id="IPR041677">
    <property type="entry name" value="DNA2/NAM7_AAA_11"/>
</dbReference>
<dbReference type="Pfam" id="PF08696">
    <property type="entry name" value="Dna2"/>
    <property type="match status" value="1"/>
</dbReference>
<evidence type="ECO:0000256" key="2">
    <source>
        <dbReference type="ARBA" id="ARBA00007913"/>
    </source>
</evidence>
<evidence type="ECO:0000256" key="11">
    <source>
        <dbReference type="ARBA" id="ARBA00022806"/>
    </source>
</evidence>
<comment type="cofactor">
    <cofactor evidence="1">
        <name>[4Fe-4S] cluster</name>
        <dbReference type="ChEBI" id="CHEBI:49883"/>
    </cofactor>
</comment>
<dbReference type="InParanoid" id="K0K6Q9"/>
<keyword evidence="5 20" id="KW-0540">Nuclease</keyword>
<dbReference type="CDD" id="cd18808">
    <property type="entry name" value="SF1_C_Upf1"/>
    <property type="match status" value="1"/>
</dbReference>
<evidence type="ECO:0000256" key="3">
    <source>
        <dbReference type="ARBA" id="ARBA00022485"/>
    </source>
</evidence>
<dbReference type="GO" id="GO:0016887">
    <property type="term" value="F:ATP hydrolysis activity"/>
    <property type="evidence" value="ECO:0007669"/>
    <property type="project" value="RHEA"/>
</dbReference>
<evidence type="ECO:0000256" key="7">
    <source>
        <dbReference type="ARBA" id="ARBA00022741"/>
    </source>
</evidence>
<evidence type="ECO:0000256" key="12">
    <source>
        <dbReference type="ARBA" id="ARBA00022840"/>
    </source>
</evidence>
<evidence type="ECO:0000259" key="26">
    <source>
        <dbReference type="Pfam" id="PF21123"/>
    </source>
</evidence>
<feature type="region of interest" description="Disordered" evidence="21">
    <location>
        <begin position="1"/>
        <end position="92"/>
    </location>
</feature>
<dbReference type="SUPFAM" id="SSF52540">
    <property type="entry name" value="P-loop containing nucleoside triphosphate hydrolases"/>
    <property type="match status" value="1"/>
</dbReference>
<feature type="domain" description="DNA2/NAM7 helicase helicase" evidence="24">
    <location>
        <begin position="1101"/>
        <end position="1167"/>
    </location>
</feature>
<evidence type="ECO:0000259" key="24">
    <source>
        <dbReference type="Pfam" id="PF13086"/>
    </source>
</evidence>
<keyword evidence="4 20" id="KW-0235">DNA replication</keyword>
<evidence type="ECO:0000256" key="5">
    <source>
        <dbReference type="ARBA" id="ARBA00022722"/>
    </source>
</evidence>
<feature type="compositionally biased region" description="Basic and acidic residues" evidence="21">
    <location>
        <begin position="22"/>
        <end position="32"/>
    </location>
</feature>
<sequence length="1465" mass="166835">MSDRKRDAKQVVSPNKHRLEKRRKDINQKENDSPFPKLKTKYVFAPTNNLNCSTPLKQIKVDPNIPKQETDSPSSKESREIIRNDHHSSDDHVFWAATPKQIKQGDTNQKNLPSSPLTTELLKIDPMNNVSNKYQSMMYDNFASQRSPTTLKTNPNQKFTSTPKSLIPKSDSFPRCNSVKSLTGQKSKIMANRSLTNSPATPLQGNIKRKDITSLISTIESGFDTTEENLETLTEPKQQLNQEVKRPEETNIPVKLNHQDIKNDTKPDKSFDVSSDFFSDDFSDDFMNDLDKVLEKGSTQVAKPEPTILKKDEVENIIEKLSQKTLENNDDFDDTLEDDDLDDEEFDKMIEEKLTQKQPNTQTNAEPRLTTQEERIKKIDFEGSKVFKQDIERTDTTKIEHYKKEEQNLAKCAVERKNVKRFQVKHVLTTSFTQKNVKRDQKILTAVDGNGNTSKIVVRDPWVKLDIGAQDVIHIVGESYKLVDKDSDNLLIWNPDLLLSATLIGDTINCYRRSVLKTRLDFRGEYNMALIVGEIVHSLFQAVLRERNCSSEFLHEELEHELDDNLLTILVIDETKESIRGEVSNHIPYIKTWYENYAVDKPLQRSGIRISGKREKSLFSASNILDIEENIWSPIYGLRGLIDVTIEANLQSSSKSGKFIAPLELKSGNRAQLAHGAQASLYTLLLKDRYEMDVGFFMLVYTRLKETTKFEIDHRQLKDLVMCRNLLSNYLKEGSRALPELKKSAECDNCYAVSECMTYNKLMEDGTANESGLKDNVYDDITGHLNKDSHKSFFNYWDDLITKEEGSINMLKRDLFLTDGPTREKTSGKCLSNLVIKGAIDEEGDESKKYIYTFERNTKGAAALNVSQLSKHDRIIVSDESGHFALCSGFVLSVRPTEITISTIRRLKNNNVKLDNFDVRNNQTYQTVLRPMERNSTTNGDLTYRIDKDEMFHGMKLARFNLLNLFLKDGDVHKRELFVEGRKPVFKAKPVLYELPKGHSFNIDQIQAFDKVLSAEDYALLLGMPGTGKTTVIAQLIRLLVSQNKSVLLTSYTHSAVDNILLKMKNDDIGIVRLGSVSRIHPEIKEFSPYQKDIKSKSDLDKAFMEPPVVATTCLGISDWIFNKRRFDYCIVDESSQVSMPVCLGPLGFCDKFVLVGDHYQLPPLIVNQDAKAGLSKSLFKSLSESHPESVVDLTHQYRMCSDIMLLSNTIIYEGRLKCGSDEVANQKLRIPEKGRLNEVISQDVTPDQFWMDAILDDKNKVLFLNHDNVGGCEESASKENIENHKEAELVHQIVQGMVLCGVEQSSIGIMSFYRAQLRLFYRKFSDYKDIEMLTADQFQGRDKDCVIISLVKSNHRNDAGSLLKEWRRVNVAITRARSKLIIIGSKRTLQSLQTIDAFMNILHSRGWFYDLPKAADTIYRFKPSTINSSSSVSSRKPSQVKSISQSKALQNKPLAKDIAMEMGL</sequence>
<keyword evidence="6 20" id="KW-0479">Metal-binding</keyword>
<feature type="compositionally biased region" description="Basic and acidic residues" evidence="21">
    <location>
        <begin position="68"/>
        <end position="92"/>
    </location>
</feature>
<evidence type="ECO:0000256" key="16">
    <source>
        <dbReference type="ARBA" id="ARBA00023204"/>
    </source>
</evidence>
<feature type="domain" description="DNA2/NAM7 helicase-like C-terminal" evidence="25">
    <location>
        <begin position="1175"/>
        <end position="1387"/>
    </location>
</feature>
<keyword evidence="28" id="KW-1185">Reference proteome</keyword>
<feature type="region of interest" description="Disordered" evidence="21">
    <location>
        <begin position="1427"/>
        <end position="1449"/>
    </location>
</feature>
<evidence type="ECO:0000256" key="10">
    <source>
        <dbReference type="ARBA" id="ARBA00022801"/>
    </source>
</evidence>
<keyword evidence="3 20" id="KW-0004">4Fe-4S</keyword>
<keyword evidence="15 20" id="KW-0238">DNA-binding</keyword>
<feature type="compositionally biased region" description="Polar residues" evidence="21">
    <location>
        <begin position="46"/>
        <end position="56"/>
    </location>
</feature>
<dbReference type="EC" id="3.6.4.12" evidence="20"/>
<evidence type="ECO:0000256" key="6">
    <source>
        <dbReference type="ARBA" id="ARBA00022723"/>
    </source>
</evidence>
<keyword evidence="16 20" id="KW-0234">DNA repair</keyword>
<comment type="catalytic activity">
    <reaction evidence="19 20">
        <text>ATP + H2O = ADP + phosphate + H(+)</text>
        <dbReference type="Rhea" id="RHEA:13065"/>
        <dbReference type="ChEBI" id="CHEBI:15377"/>
        <dbReference type="ChEBI" id="CHEBI:15378"/>
        <dbReference type="ChEBI" id="CHEBI:30616"/>
        <dbReference type="ChEBI" id="CHEBI:43474"/>
        <dbReference type="ChEBI" id="CHEBI:456216"/>
        <dbReference type="EC" id="3.6.4.12"/>
    </reaction>
</comment>
<dbReference type="GO" id="GO:0017116">
    <property type="term" value="F:single-stranded DNA helicase activity"/>
    <property type="evidence" value="ECO:0007669"/>
    <property type="project" value="UniProtKB-UniRule"/>
</dbReference>
<dbReference type="PANTHER" id="PTHR10887">
    <property type="entry name" value="DNA2/NAM7 HELICASE FAMILY"/>
    <property type="match status" value="1"/>
</dbReference>
<feature type="domain" description="DNA2/NAM7 helicase helicase" evidence="24">
    <location>
        <begin position="1001"/>
        <end position="1091"/>
    </location>
</feature>
<feature type="compositionally biased region" description="Polar residues" evidence="21">
    <location>
        <begin position="146"/>
        <end position="164"/>
    </location>
</feature>
<dbReference type="InterPro" id="IPR041679">
    <property type="entry name" value="DNA2/NAM7-like_C"/>
</dbReference>
<dbReference type="STRING" id="1206466.K0K6Q9"/>
<keyword evidence="14 20" id="KW-0411">Iron-sulfur</keyword>
<evidence type="ECO:0000256" key="8">
    <source>
        <dbReference type="ARBA" id="ARBA00022759"/>
    </source>
</evidence>
<dbReference type="GO" id="GO:0005524">
    <property type="term" value="F:ATP binding"/>
    <property type="evidence" value="ECO:0007669"/>
    <property type="project" value="UniProtKB-UniRule"/>
</dbReference>
<dbReference type="InterPro" id="IPR026851">
    <property type="entry name" value="Dna2/JHS1_DEXXQ-box"/>
</dbReference>
<proteinExistence type="inferred from homology"/>
<evidence type="ECO:0000256" key="19">
    <source>
        <dbReference type="ARBA" id="ARBA00047995"/>
    </source>
</evidence>
<keyword evidence="20" id="KW-0158">Chromosome</keyword>
<dbReference type="InterPro" id="IPR027417">
    <property type="entry name" value="P-loop_NTPase"/>
</dbReference>
<dbReference type="Pfam" id="PF13086">
    <property type="entry name" value="AAA_11"/>
    <property type="match status" value="2"/>
</dbReference>
<dbReference type="InterPro" id="IPR022765">
    <property type="entry name" value="Dna2/Cas4_DUF83"/>
</dbReference>
<dbReference type="HOGENOM" id="CLU_001666_2_1_1"/>
<evidence type="ECO:0000256" key="9">
    <source>
        <dbReference type="ARBA" id="ARBA00022763"/>
    </source>
</evidence>
<evidence type="ECO:0000313" key="28">
    <source>
        <dbReference type="Proteomes" id="UP000009328"/>
    </source>
</evidence>
<dbReference type="EMBL" id="CAIF01000001">
    <property type="protein sequence ID" value="CCH40600.1"/>
    <property type="molecule type" value="Genomic_DNA"/>
</dbReference>
<feature type="region of interest" description="Disordered" evidence="21">
    <location>
        <begin position="146"/>
        <end position="172"/>
    </location>
</feature>
<dbReference type="GO" id="GO:0005737">
    <property type="term" value="C:cytoplasm"/>
    <property type="evidence" value="ECO:0007669"/>
    <property type="project" value="TreeGrafter"/>
</dbReference>
<feature type="domain" description="DNA replication factor Dna2 N-terminal" evidence="23">
    <location>
        <begin position="449"/>
        <end position="648"/>
    </location>
</feature>
<dbReference type="GO" id="GO:0046872">
    <property type="term" value="F:metal ion binding"/>
    <property type="evidence" value="ECO:0007669"/>
    <property type="project" value="UniProtKB-UniRule"/>
</dbReference>
<dbReference type="GO" id="GO:0005694">
    <property type="term" value="C:chromosome"/>
    <property type="evidence" value="ECO:0007669"/>
    <property type="project" value="UniProtKB-SubCell"/>
</dbReference>
<feature type="domain" description="DUF83" evidence="22">
    <location>
        <begin position="655"/>
        <end position="757"/>
    </location>
</feature>
<evidence type="ECO:0000259" key="23">
    <source>
        <dbReference type="Pfam" id="PF08696"/>
    </source>
</evidence>
<dbReference type="Pfam" id="PF21123">
    <property type="entry name" value="Dna2_Rift"/>
    <property type="match status" value="1"/>
</dbReference>
<gene>
    <name evidence="27" type="ORF">BN7_133</name>
</gene>
<dbReference type="eggNOG" id="KOG1805">
    <property type="taxonomic scope" value="Eukaryota"/>
</dbReference>
<dbReference type="InterPro" id="IPR045055">
    <property type="entry name" value="DNA2/NAM7-like"/>
</dbReference>
<keyword evidence="7 20" id="KW-0547">Nucleotide-binding</keyword>
<dbReference type="GO" id="GO:0006281">
    <property type="term" value="P:DNA repair"/>
    <property type="evidence" value="ECO:0007669"/>
    <property type="project" value="UniProtKB-KW"/>
</dbReference>
<evidence type="ECO:0000256" key="17">
    <source>
        <dbReference type="ARBA" id="ARBA00023242"/>
    </source>
</evidence>
<evidence type="ECO:0000256" key="1">
    <source>
        <dbReference type="ARBA" id="ARBA00001966"/>
    </source>
</evidence>
<dbReference type="InterPro" id="IPR014808">
    <property type="entry name" value="DNA_replication_fac_Dna2_N"/>
</dbReference>
<dbReference type="InterPro" id="IPR047187">
    <property type="entry name" value="SF1_C_Upf1"/>
</dbReference>
<keyword evidence="8" id="KW-0255">Endonuclease</keyword>
<evidence type="ECO:0000256" key="13">
    <source>
        <dbReference type="ARBA" id="ARBA00023004"/>
    </source>
</evidence>
<keyword evidence="17 20" id="KW-0539">Nucleus</keyword>
<dbReference type="CDD" id="cd18041">
    <property type="entry name" value="DEXXQc_DNA2"/>
    <property type="match status" value="1"/>
</dbReference>
<comment type="similarity">
    <text evidence="2 20">Belongs to the DNA2/NAM7 helicase family.</text>
</comment>
<keyword evidence="11 20" id="KW-0347">Helicase</keyword>
<feature type="domain" description="DNA2 rift barrel" evidence="26">
    <location>
        <begin position="824"/>
        <end position="909"/>
    </location>
</feature>
<keyword evidence="9 20" id="KW-0227">DNA damage</keyword>
<dbReference type="FunCoup" id="K0K6Q9">
    <property type="interactions" value="605"/>
</dbReference>